<gene>
    <name evidence="2" type="ORF">H8923_01615</name>
</gene>
<dbReference type="EMBL" id="JACRWE010000001">
    <property type="protein sequence ID" value="MBC5995445.1"/>
    <property type="molecule type" value="Genomic_DNA"/>
</dbReference>
<keyword evidence="1" id="KW-1133">Transmembrane helix</keyword>
<keyword evidence="1" id="KW-0812">Transmembrane</keyword>
<feature type="transmembrane region" description="Helical" evidence="1">
    <location>
        <begin position="63"/>
        <end position="82"/>
    </location>
</feature>
<organism evidence="2 3">
    <name type="scientific">Romboutsia faecis</name>
    <dbReference type="NCBI Taxonomy" id="2764597"/>
    <lineage>
        <taxon>Bacteria</taxon>
        <taxon>Bacillati</taxon>
        <taxon>Bacillota</taxon>
        <taxon>Clostridia</taxon>
        <taxon>Peptostreptococcales</taxon>
        <taxon>Peptostreptococcaceae</taxon>
        <taxon>Romboutsia</taxon>
    </lineage>
</organism>
<keyword evidence="3" id="KW-1185">Reference proteome</keyword>
<evidence type="ECO:0000256" key="1">
    <source>
        <dbReference type="SAM" id="Phobius"/>
    </source>
</evidence>
<dbReference type="InterPro" id="IPR046208">
    <property type="entry name" value="DUF6241"/>
</dbReference>
<protein>
    <submittedName>
        <fullName evidence="2">Uncharacterized protein</fullName>
    </submittedName>
</protein>
<proteinExistence type="predicted"/>
<dbReference type="Proteomes" id="UP000609849">
    <property type="component" value="Unassembled WGS sequence"/>
</dbReference>
<comment type="caution">
    <text evidence="2">The sequence shown here is derived from an EMBL/GenBank/DDBJ whole genome shotgun (WGS) entry which is preliminary data.</text>
</comment>
<accession>A0ABR7JKK0</accession>
<keyword evidence="1" id="KW-0472">Membrane</keyword>
<reference evidence="2 3" key="1">
    <citation type="submission" date="2020-08" db="EMBL/GenBank/DDBJ databases">
        <authorList>
            <person name="Liu C."/>
            <person name="Sun Q."/>
        </authorList>
    </citation>
    <scope>NUCLEOTIDE SEQUENCE [LARGE SCALE GENOMIC DNA]</scope>
    <source>
        <strain evidence="2 3">NSJ-18</strain>
    </source>
</reference>
<evidence type="ECO:0000313" key="3">
    <source>
        <dbReference type="Proteomes" id="UP000609849"/>
    </source>
</evidence>
<dbReference type="RefSeq" id="WP_153971350.1">
    <property type="nucleotide sequence ID" value="NZ_JACRWE010000001.1"/>
</dbReference>
<sequence length="261" mass="30125">MLKKIDFNSIDIDKRTKTEIEEDIRYFDMNLNKVDNIQIPDLDKISKKTMKKVVKERNEFDKVLIVNIIILFLLVGSMASVYNPALTYKVPTLYKFFTNINESLNIDFIVSLLSLDKVIPKVDVNESGNLKIVEDTGLIKEEFVKAPNNQKEALDLIHSLANTIIKAQHKWGSTEVTPKTIEIALKGVELIDDEYHRLYLRNALKKWSEGDFSNGVELHNYVWDRLDGSIGIAEELDELMIDKIIKEHFKSKENEKVETPQ</sequence>
<dbReference type="Pfam" id="PF19754">
    <property type="entry name" value="DUF6241"/>
    <property type="match status" value="1"/>
</dbReference>
<name>A0ABR7JKK0_9FIRM</name>
<evidence type="ECO:0000313" key="2">
    <source>
        <dbReference type="EMBL" id="MBC5995445.1"/>
    </source>
</evidence>